<dbReference type="GO" id="GO:0006390">
    <property type="term" value="P:mitochondrial transcription"/>
    <property type="evidence" value="ECO:0007669"/>
    <property type="project" value="TreeGrafter"/>
</dbReference>
<dbReference type="Gene3D" id="1.10.287.280">
    <property type="match status" value="1"/>
</dbReference>
<evidence type="ECO:0000256" key="6">
    <source>
        <dbReference type="ARBA" id="ARBA00023163"/>
    </source>
</evidence>
<evidence type="ECO:0000256" key="7">
    <source>
        <dbReference type="ARBA" id="ARBA00048552"/>
    </source>
</evidence>
<reference evidence="9" key="1">
    <citation type="submission" date="2018-05" db="EMBL/GenBank/DDBJ databases">
        <authorList>
            <person name="Lanie J.A."/>
            <person name="Ng W.-L."/>
            <person name="Kazmierczak K.M."/>
            <person name="Andrzejewski T.M."/>
            <person name="Davidsen T.M."/>
            <person name="Wayne K.J."/>
            <person name="Tettelin H."/>
            <person name="Glass J.I."/>
            <person name="Rusch D."/>
            <person name="Podicherti R."/>
            <person name="Tsui H.-C.T."/>
            <person name="Winkler M.E."/>
        </authorList>
    </citation>
    <scope>NUCLEOTIDE SEQUENCE</scope>
</reference>
<keyword evidence="4" id="KW-0808">Transferase</keyword>
<protein>
    <recommendedName>
        <fullName evidence="2">DNA-directed RNA polymerase</fullName>
        <ecNumber evidence="2">2.7.7.6</ecNumber>
    </recommendedName>
</protein>
<dbReference type="GO" id="GO:0003677">
    <property type="term" value="F:DNA binding"/>
    <property type="evidence" value="ECO:0007669"/>
    <property type="project" value="InterPro"/>
</dbReference>
<keyword evidence="5" id="KW-0548">Nucleotidyltransferase</keyword>
<gene>
    <name evidence="9" type="ORF">METZ01_LOCUS46203</name>
</gene>
<dbReference type="InterPro" id="IPR046950">
    <property type="entry name" value="DNA-dir_Rpol_C_phage-type"/>
</dbReference>
<dbReference type="GO" id="GO:0003899">
    <property type="term" value="F:DNA-directed RNA polymerase activity"/>
    <property type="evidence" value="ECO:0007669"/>
    <property type="project" value="UniProtKB-EC"/>
</dbReference>
<evidence type="ECO:0000256" key="4">
    <source>
        <dbReference type="ARBA" id="ARBA00022679"/>
    </source>
</evidence>
<dbReference type="GO" id="GO:0034245">
    <property type="term" value="C:mitochondrial DNA-directed RNA polymerase complex"/>
    <property type="evidence" value="ECO:0007669"/>
    <property type="project" value="TreeGrafter"/>
</dbReference>
<evidence type="ECO:0000256" key="2">
    <source>
        <dbReference type="ARBA" id="ARBA00012418"/>
    </source>
</evidence>
<comment type="catalytic activity">
    <reaction evidence="7">
        <text>RNA(n) + a ribonucleoside 5'-triphosphate = RNA(n+1) + diphosphate</text>
        <dbReference type="Rhea" id="RHEA:21248"/>
        <dbReference type="Rhea" id="RHEA-COMP:14527"/>
        <dbReference type="Rhea" id="RHEA-COMP:17342"/>
        <dbReference type="ChEBI" id="CHEBI:33019"/>
        <dbReference type="ChEBI" id="CHEBI:61557"/>
        <dbReference type="ChEBI" id="CHEBI:140395"/>
        <dbReference type="EC" id="2.7.7.6"/>
    </reaction>
</comment>
<evidence type="ECO:0000256" key="3">
    <source>
        <dbReference type="ARBA" id="ARBA00022478"/>
    </source>
</evidence>
<dbReference type="SUPFAM" id="SSF56672">
    <property type="entry name" value="DNA/RNA polymerases"/>
    <property type="match status" value="2"/>
</dbReference>
<dbReference type="PANTHER" id="PTHR10102:SF0">
    <property type="entry name" value="DNA-DIRECTED RNA POLYMERASE, MITOCHONDRIAL"/>
    <property type="match status" value="1"/>
</dbReference>
<evidence type="ECO:0000256" key="5">
    <source>
        <dbReference type="ARBA" id="ARBA00022695"/>
    </source>
</evidence>
<feature type="domain" description="DNA-directed RNA polymerase C-terminal" evidence="8">
    <location>
        <begin position="1163"/>
        <end position="1259"/>
    </location>
</feature>
<dbReference type="PANTHER" id="PTHR10102">
    <property type="entry name" value="DNA-DIRECTED RNA POLYMERASE, MITOCHONDRIAL"/>
    <property type="match status" value="1"/>
</dbReference>
<comment type="similarity">
    <text evidence="1">Belongs to the phage and mitochondrial RNA polymerase family.</text>
</comment>
<dbReference type="InterPro" id="IPR043502">
    <property type="entry name" value="DNA/RNA_pol_sf"/>
</dbReference>
<dbReference type="InterPro" id="IPR002092">
    <property type="entry name" value="DNA-dir_Rpol_phage-type"/>
</dbReference>
<keyword evidence="6" id="KW-0804">Transcription</keyword>
<dbReference type="PROSITE" id="PS00900">
    <property type="entry name" value="RNA_POL_PHAGE_1"/>
    <property type="match status" value="1"/>
</dbReference>
<dbReference type="Pfam" id="PF00940">
    <property type="entry name" value="RNA_pol"/>
    <property type="match status" value="2"/>
</dbReference>
<evidence type="ECO:0000313" key="9">
    <source>
        <dbReference type="EMBL" id="SUZ93349.1"/>
    </source>
</evidence>
<evidence type="ECO:0000256" key="1">
    <source>
        <dbReference type="ARBA" id="ARBA00009493"/>
    </source>
</evidence>
<dbReference type="Gene3D" id="3.30.70.370">
    <property type="match status" value="1"/>
</dbReference>
<organism evidence="9">
    <name type="scientific">marine metagenome</name>
    <dbReference type="NCBI Taxonomy" id="408172"/>
    <lineage>
        <taxon>unclassified sequences</taxon>
        <taxon>metagenomes</taxon>
        <taxon>ecological metagenomes</taxon>
    </lineage>
</organism>
<evidence type="ECO:0000259" key="8">
    <source>
        <dbReference type="Pfam" id="PF00940"/>
    </source>
</evidence>
<feature type="domain" description="DNA-directed RNA polymerase C-terminal" evidence="8">
    <location>
        <begin position="676"/>
        <end position="878"/>
    </location>
</feature>
<proteinExistence type="inferred from homology"/>
<accession>A0A381RQL5</accession>
<sequence>MPDDYEVRRRRSSQREYRIDGLRDALANQASYSHGLHKSHSYLTPLASLTESHTDSHTDSHERDMGLYFQDHYVKGERIEIPKVFEEGKNREWNKWKERRLQDLLFYDENNMRTGEYAVTSKAPPRIHLRGYGKISSSSLTNGHLEFKVWLQNKVEEASTGRGSTRFLSEQDREVEHEGAMDTLDLLGDEFEDLFRARYFTKSNIEDSRFRFSRHLLLLRKITARHQSDFDVLTRDQWVHPDNQIPTLNSNILDHHSILGRICREAIRILIGSSKSYGPSPAQLYREIGEAEEGAVTLRRIADENSIRIGDDENPSGITKKLVKAEVPPPLEWESMKWINTTVPAMSFIEKLQQRIHGIISEACEMARKYSPDKMCGPEGMEFDEAEALEQIIENGFGNIGGNPMTPEKRTEHSSVRLAYDIMLMLLDEELLQREYMSEREYLDHFQGGEEALEKPRLSKRLPHQLVFSRKLKDIIGNSDYEHFSKDKENPIYRWLRGEQDRWMYCPPIKHLYGAPPSKGGLLTDSNRRIIGGSHDIYDEFGTPRCVPSERIVDALNILQDTQWEINLDFLSLFFDVELIDKTLLPSEGWRDKSSRINSITPKQDFIDVFTPEDPESRANRKLVLEWSRRIIEHNANVFWHSWICDFRGRMSPRCPKLSPQGDDLDRAMIRFKHWKPLGEDGIFWLRVHVHNMMEGIESSLIASTAKKGRTFRQRSDWVKDNLKALITMASNPEDYRSELKLDRYIPGKSETFQRLAALIELSRVQREWENTHEDSEKRDWSKVKSGQPVYLDASCNGYQHVAALLRDRDLAEKVNIVNTGEISDLYGIVADNANSSLARGLFSELLSEEEDIIEGLKRTFSRGTAKLPTMTRVYGSKDIVKCLHGRNGRGSPKYSDPVPWELSKEEGDEFDNIPAGFIDAYREYINEPSLSRRHYLKNSKNTRGKTDHKKASRWVNLIEKRKSLPLWNDGSGLQMALLTQRDKISDAFSKGEGWQNQPKLTKMVASSYAESIGKSTDKAFDKLEKPLGSIVNSSDAMHPGITWTLDDGFVVRNYYIKHHQANISRGGMPCHTGSTFSPMIPDWYKKKTKSIFARVQELYSGDERVVGDKELEAALSASLDGKMENLEINRSKVERILLIVDPDRQNDEANEIRKVMRHPNVTLLRYDEKEKNRLNRKKFRSGLAPNFVHSLDAYHMRTTIYELFEQTNPLSFWAVHDAFGTHPCDVPLMREMVKKTFLETHKERDLRDWLEAAAKPFEIDFDKDFLDSNSSTMLRDVWDHSKTTLDISDVASAEYIIS</sequence>
<keyword evidence="3" id="KW-0240">DNA-directed RNA polymerase</keyword>
<dbReference type="EC" id="2.7.7.6" evidence="2"/>
<name>A0A381RQL5_9ZZZZ</name>
<dbReference type="EMBL" id="UINC01002138">
    <property type="protein sequence ID" value="SUZ93349.1"/>
    <property type="molecule type" value="Genomic_DNA"/>
</dbReference>